<name>A0A5D4QYC9_9BACI</name>
<evidence type="ECO:0000256" key="1">
    <source>
        <dbReference type="ARBA" id="ARBA00009353"/>
    </source>
</evidence>
<protein>
    <submittedName>
        <fullName evidence="4">TIGR01777 family protein</fullName>
    </submittedName>
</protein>
<reference evidence="4 5" key="1">
    <citation type="submission" date="2019-08" db="EMBL/GenBank/DDBJ databases">
        <title>Bacillus genomes from the desert of Cuatro Cienegas, Coahuila.</title>
        <authorList>
            <person name="Olmedo-Alvarez G."/>
        </authorList>
    </citation>
    <scope>NUCLEOTIDE SEQUENCE [LARGE SCALE GENOMIC DNA]</scope>
    <source>
        <strain evidence="4 5">CH446_14T</strain>
    </source>
</reference>
<dbReference type="InterPro" id="IPR001509">
    <property type="entry name" value="Epimerase_deHydtase"/>
</dbReference>
<dbReference type="SUPFAM" id="SSF51735">
    <property type="entry name" value="NAD(P)-binding Rossmann-fold domains"/>
    <property type="match status" value="1"/>
</dbReference>
<dbReference type="PANTHER" id="PTHR11092">
    <property type="entry name" value="SUGAR NUCLEOTIDE EPIMERASE RELATED"/>
    <property type="match status" value="1"/>
</dbReference>
<comment type="similarity">
    <text evidence="1">Belongs to the NAD(P)-dependent epimerase/dehydratase family. SDR39U1 subfamily.</text>
</comment>
<dbReference type="Pfam" id="PF01370">
    <property type="entry name" value="Epimerase"/>
    <property type="match status" value="1"/>
</dbReference>
<evidence type="ECO:0000313" key="4">
    <source>
        <dbReference type="EMBL" id="TYS44143.1"/>
    </source>
</evidence>
<dbReference type="Pfam" id="PF08338">
    <property type="entry name" value="DUF1731"/>
    <property type="match status" value="1"/>
</dbReference>
<dbReference type="RefSeq" id="WP_148976638.1">
    <property type="nucleotide sequence ID" value="NZ_VTER01000013.1"/>
</dbReference>
<dbReference type="CDD" id="cd05242">
    <property type="entry name" value="SDR_a8"/>
    <property type="match status" value="1"/>
</dbReference>
<feature type="domain" description="DUF1731" evidence="3">
    <location>
        <begin position="254"/>
        <end position="303"/>
    </location>
</feature>
<dbReference type="InterPro" id="IPR013549">
    <property type="entry name" value="DUF1731"/>
</dbReference>
<dbReference type="NCBIfam" id="TIGR01777">
    <property type="entry name" value="yfcH"/>
    <property type="match status" value="1"/>
</dbReference>
<dbReference type="PANTHER" id="PTHR11092:SF0">
    <property type="entry name" value="EPIMERASE FAMILY PROTEIN SDR39U1"/>
    <property type="match status" value="1"/>
</dbReference>
<proteinExistence type="inferred from homology"/>
<organism evidence="4 5">
    <name type="scientific">Bacillus infantis</name>
    <dbReference type="NCBI Taxonomy" id="324767"/>
    <lineage>
        <taxon>Bacteria</taxon>
        <taxon>Bacillati</taxon>
        <taxon>Bacillota</taxon>
        <taxon>Bacilli</taxon>
        <taxon>Bacillales</taxon>
        <taxon>Bacillaceae</taxon>
        <taxon>Bacillus</taxon>
    </lineage>
</organism>
<feature type="domain" description="NAD-dependent epimerase/dehydratase" evidence="2">
    <location>
        <begin position="5"/>
        <end position="132"/>
    </location>
</feature>
<accession>A0A5D4QYC9</accession>
<evidence type="ECO:0000313" key="5">
    <source>
        <dbReference type="Proteomes" id="UP000322139"/>
    </source>
</evidence>
<sequence length="304" mass="33685">MSKRVILAGGSGFLGESLTNFLIERGYAVTVLSRGREGFKDGAEFIRWDGKNMDARWVDRIDGSCAIVNFTGKSVNCIYTEKNKREIIESRLDSVRVLKGAVLKAEHPPQVFVQAGSLAIFGDTEELCDEESPLADGFSPEVCKLWEGEFFSGDRLPQTRQVLLRIGFALGRDGGALEPLLKLARMGLGGTIGSGRQYISWLHIDDLNSMFLNAIEDPEYSGVYNATGPHPVRNKEFMQTLRKVLNKGWSPPAPSPFVKAGAYLFMRAEPELALTGRNCVPKRLLDNGFAFQYTDLENALRDLV</sequence>
<evidence type="ECO:0000259" key="3">
    <source>
        <dbReference type="Pfam" id="PF08338"/>
    </source>
</evidence>
<evidence type="ECO:0000259" key="2">
    <source>
        <dbReference type="Pfam" id="PF01370"/>
    </source>
</evidence>
<gene>
    <name evidence="4" type="ORF">FZD51_21605</name>
</gene>
<dbReference type="InterPro" id="IPR010099">
    <property type="entry name" value="SDR39U1"/>
</dbReference>
<dbReference type="AlphaFoldDB" id="A0A5D4QYC9"/>
<dbReference type="Proteomes" id="UP000322139">
    <property type="component" value="Unassembled WGS sequence"/>
</dbReference>
<comment type="caution">
    <text evidence="4">The sequence shown here is derived from an EMBL/GenBank/DDBJ whole genome shotgun (WGS) entry which is preliminary data.</text>
</comment>
<dbReference type="EMBL" id="VTER01000013">
    <property type="protein sequence ID" value="TYS44143.1"/>
    <property type="molecule type" value="Genomic_DNA"/>
</dbReference>
<dbReference type="Gene3D" id="3.40.50.720">
    <property type="entry name" value="NAD(P)-binding Rossmann-like Domain"/>
    <property type="match status" value="1"/>
</dbReference>
<dbReference type="InterPro" id="IPR036291">
    <property type="entry name" value="NAD(P)-bd_dom_sf"/>
</dbReference>